<dbReference type="EMBL" id="CAJVQC010105179">
    <property type="protein sequence ID" value="CAG8832952.1"/>
    <property type="molecule type" value="Genomic_DNA"/>
</dbReference>
<comment type="caution">
    <text evidence="1">The sequence shown here is derived from an EMBL/GenBank/DDBJ whole genome shotgun (WGS) entry which is preliminary data.</text>
</comment>
<reference evidence="1" key="1">
    <citation type="submission" date="2021-06" db="EMBL/GenBank/DDBJ databases">
        <authorList>
            <person name="Kallberg Y."/>
            <person name="Tangrot J."/>
            <person name="Rosling A."/>
        </authorList>
    </citation>
    <scope>NUCLEOTIDE SEQUENCE</scope>
    <source>
        <strain evidence="1">MA461A</strain>
    </source>
</reference>
<evidence type="ECO:0000313" key="1">
    <source>
        <dbReference type="EMBL" id="CAG8832952.1"/>
    </source>
</evidence>
<feature type="non-terminal residue" evidence="1">
    <location>
        <position position="1"/>
    </location>
</feature>
<proteinExistence type="predicted"/>
<gene>
    <name evidence="1" type="ORF">RPERSI_LOCUS28650</name>
</gene>
<evidence type="ECO:0000313" key="2">
    <source>
        <dbReference type="Proteomes" id="UP000789920"/>
    </source>
</evidence>
<accession>A0ACA9SAX3</accession>
<protein>
    <submittedName>
        <fullName evidence="1">23073_t:CDS:1</fullName>
    </submittedName>
</protein>
<name>A0ACA9SAX3_9GLOM</name>
<dbReference type="Proteomes" id="UP000789920">
    <property type="component" value="Unassembled WGS sequence"/>
</dbReference>
<keyword evidence="2" id="KW-1185">Reference proteome</keyword>
<sequence length="39" mass="4453">SNTNEISKDTYSNKEFDGLNDEDTKNNISIALKNLIKKH</sequence>
<organism evidence="1 2">
    <name type="scientific">Racocetra persica</name>
    <dbReference type="NCBI Taxonomy" id="160502"/>
    <lineage>
        <taxon>Eukaryota</taxon>
        <taxon>Fungi</taxon>
        <taxon>Fungi incertae sedis</taxon>
        <taxon>Mucoromycota</taxon>
        <taxon>Glomeromycotina</taxon>
        <taxon>Glomeromycetes</taxon>
        <taxon>Diversisporales</taxon>
        <taxon>Gigasporaceae</taxon>
        <taxon>Racocetra</taxon>
    </lineage>
</organism>